<evidence type="ECO:0000256" key="5">
    <source>
        <dbReference type="ARBA" id="ARBA00012684"/>
    </source>
</evidence>
<feature type="domain" description="Thiaminase-2/PQQC" evidence="9">
    <location>
        <begin position="11"/>
        <end position="124"/>
    </location>
</feature>
<dbReference type="PANTHER" id="PTHR43198:SF2">
    <property type="entry name" value="SI:CH1073-67J19.1-RELATED"/>
    <property type="match status" value="1"/>
</dbReference>
<keyword evidence="11" id="KW-1185">Reference proteome</keyword>
<name>W7D2G2_9LIST</name>
<dbReference type="EC" id="3.5.99.2" evidence="5"/>
<comment type="caution">
    <text evidence="10">The sequence shown here is derived from an EMBL/GenBank/DDBJ whole genome shotgun (WGS) entry which is preliminary data.</text>
</comment>
<dbReference type="SUPFAM" id="SSF48613">
    <property type="entry name" value="Heme oxygenase-like"/>
    <property type="match status" value="1"/>
</dbReference>
<accession>W7D2G2</accession>
<dbReference type="PATRIC" id="fig|1265816.5.peg.2711"/>
<keyword evidence="7" id="KW-0784">Thiamine biosynthesis</keyword>
<comment type="subunit">
    <text evidence="4">Homotetramer.</text>
</comment>
<evidence type="ECO:0000256" key="6">
    <source>
        <dbReference type="ARBA" id="ARBA00013647"/>
    </source>
</evidence>
<dbReference type="AlphaFoldDB" id="W7D2G2"/>
<evidence type="ECO:0000256" key="1">
    <source>
        <dbReference type="ARBA" id="ARBA00001881"/>
    </source>
</evidence>
<dbReference type="InterPro" id="IPR004305">
    <property type="entry name" value="Thiaminase-2/PQQC"/>
</dbReference>
<dbReference type="Proteomes" id="UP000019248">
    <property type="component" value="Unassembled WGS sequence"/>
</dbReference>
<dbReference type="GO" id="GO:0050334">
    <property type="term" value="F:thiaminase activity"/>
    <property type="evidence" value="ECO:0007669"/>
    <property type="project" value="UniProtKB-EC"/>
</dbReference>
<dbReference type="InterPro" id="IPR016084">
    <property type="entry name" value="Haem_Oase-like_multi-hlx"/>
</dbReference>
<evidence type="ECO:0000256" key="4">
    <source>
        <dbReference type="ARBA" id="ARBA00011881"/>
    </source>
</evidence>
<protein>
    <recommendedName>
        <fullName evidence="6">Aminopyrimidine aminohydrolase</fullName>
        <ecNumber evidence="5">3.5.99.2</ecNumber>
    </recommendedName>
</protein>
<evidence type="ECO:0000256" key="3">
    <source>
        <dbReference type="ARBA" id="ARBA00010264"/>
    </source>
</evidence>
<dbReference type="Pfam" id="PF03070">
    <property type="entry name" value="TENA_THI-4"/>
    <property type="match status" value="1"/>
</dbReference>
<reference evidence="10 11" key="1">
    <citation type="journal article" date="2014" name="Int. J. Syst. Evol. Microbiol.">
        <title>Listeria floridensis sp. nov., Listeria aquatica sp. nov., Listeria cornellensis sp. nov., Listeria riparia sp. nov. and Listeria grandensis sp. nov., from agricultural and natural environments.</title>
        <authorList>
            <person name="den Bakker H.C."/>
            <person name="Warchocki S."/>
            <person name="Wright E.M."/>
            <person name="Allred A.F."/>
            <person name="Ahlstrom C."/>
            <person name="Manuel C.S."/>
            <person name="Stasiewicz M.J."/>
            <person name="Burrell A."/>
            <person name="Roof S."/>
            <person name="Strawn L."/>
            <person name="Fortes E.D."/>
            <person name="Nightingale K.K."/>
            <person name="Kephart D."/>
            <person name="Wiedmann M."/>
        </authorList>
    </citation>
    <scope>NUCLEOTIDE SEQUENCE [LARGE SCALE GENOMIC DNA]</scope>
    <source>
        <strain evidence="10 11">FSL S10-1204</strain>
    </source>
</reference>
<comment type="catalytic activity">
    <reaction evidence="8">
        <text>thiamine + H2O = 5-(2-hydroxyethyl)-4-methylthiazole + 4-amino-5-hydroxymethyl-2-methylpyrimidine + H(+)</text>
        <dbReference type="Rhea" id="RHEA:17509"/>
        <dbReference type="ChEBI" id="CHEBI:15377"/>
        <dbReference type="ChEBI" id="CHEBI:15378"/>
        <dbReference type="ChEBI" id="CHEBI:16892"/>
        <dbReference type="ChEBI" id="CHEBI:17957"/>
        <dbReference type="ChEBI" id="CHEBI:18385"/>
        <dbReference type="EC" id="3.5.99.2"/>
    </reaction>
</comment>
<evidence type="ECO:0000256" key="2">
    <source>
        <dbReference type="ARBA" id="ARBA00004948"/>
    </source>
</evidence>
<dbReference type="InterPro" id="IPR050967">
    <property type="entry name" value="Thiamine_Salvage_TenA"/>
</dbReference>
<sequence length="143" mass="16433">MRFSERLYEENREVWQKSKDHPFVRQLVDGSLDKASFRYYLLQDHYYLTHYVKVIALGIVCAKDNAAMTELSKSLISLEASELAMREKFYPFVGISEADLVDIEPSPAAYHYMSHLYRTAGTRELGRVRGGDFAMLLAVSGNR</sequence>
<dbReference type="GO" id="GO:0005829">
    <property type="term" value="C:cytosol"/>
    <property type="evidence" value="ECO:0007669"/>
    <property type="project" value="TreeGrafter"/>
</dbReference>
<dbReference type="UniPathway" id="UPA00060"/>
<evidence type="ECO:0000256" key="7">
    <source>
        <dbReference type="ARBA" id="ARBA00022977"/>
    </source>
</evidence>
<dbReference type="EMBL" id="AODL01000025">
    <property type="protein sequence ID" value="EUJ43382.1"/>
    <property type="molecule type" value="Genomic_DNA"/>
</dbReference>
<dbReference type="OrthoDB" id="34166at2"/>
<evidence type="ECO:0000256" key="8">
    <source>
        <dbReference type="ARBA" id="ARBA00048337"/>
    </source>
</evidence>
<evidence type="ECO:0000259" key="9">
    <source>
        <dbReference type="Pfam" id="PF03070"/>
    </source>
</evidence>
<comment type="catalytic activity">
    <reaction evidence="1">
        <text>4-amino-5-aminomethyl-2-methylpyrimidine + H2O = 4-amino-5-hydroxymethyl-2-methylpyrimidine + NH4(+)</text>
        <dbReference type="Rhea" id="RHEA:31799"/>
        <dbReference type="ChEBI" id="CHEBI:15377"/>
        <dbReference type="ChEBI" id="CHEBI:16892"/>
        <dbReference type="ChEBI" id="CHEBI:28938"/>
        <dbReference type="ChEBI" id="CHEBI:63416"/>
        <dbReference type="EC" id="3.5.99.2"/>
    </reaction>
</comment>
<dbReference type="GO" id="GO:0009229">
    <property type="term" value="P:thiamine diphosphate biosynthetic process"/>
    <property type="evidence" value="ECO:0007669"/>
    <property type="project" value="UniProtKB-UniPathway"/>
</dbReference>
<dbReference type="RefSeq" id="WP_052008920.1">
    <property type="nucleotide sequence ID" value="NZ_AODL01000025.1"/>
</dbReference>
<proteinExistence type="inferred from homology"/>
<dbReference type="PANTHER" id="PTHR43198">
    <property type="entry name" value="BIFUNCTIONAL TH2 PROTEIN"/>
    <property type="match status" value="1"/>
</dbReference>
<comment type="pathway">
    <text evidence="2">Cofactor biosynthesis; thiamine diphosphate biosynthesis.</text>
</comment>
<comment type="similarity">
    <text evidence="3">Belongs to the TenA family.</text>
</comment>
<dbReference type="GO" id="GO:0009228">
    <property type="term" value="P:thiamine biosynthetic process"/>
    <property type="evidence" value="ECO:0007669"/>
    <property type="project" value="UniProtKB-KW"/>
</dbReference>
<organism evidence="10 11">
    <name type="scientific">Listeria riparia FSL S10-1204</name>
    <dbReference type="NCBI Taxonomy" id="1265816"/>
    <lineage>
        <taxon>Bacteria</taxon>
        <taxon>Bacillati</taxon>
        <taxon>Bacillota</taxon>
        <taxon>Bacilli</taxon>
        <taxon>Bacillales</taxon>
        <taxon>Listeriaceae</taxon>
        <taxon>Listeria</taxon>
    </lineage>
</organism>
<gene>
    <name evidence="10" type="ORF">PRIP_13719</name>
</gene>
<evidence type="ECO:0000313" key="10">
    <source>
        <dbReference type="EMBL" id="EUJ43382.1"/>
    </source>
</evidence>
<dbReference type="Gene3D" id="1.20.910.10">
    <property type="entry name" value="Heme oxygenase-like"/>
    <property type="match status" value="1"/>
</dbReference>
<evidence type="ECO:0000313" key="11">
    <source>
        <dbReference type="Proteomes" id="UP000019248"/>
    </source>
</evidence>